<accession>A0ABQ7M997</accession>
<evidence type="ECO:0000313" key="4">
    <source>
        <dbReference type="Proteomes" id="UP000823674"/>
    </source>
</evidence>
<name>A0ABQ7M997_BRACM</name>
<proteinExistence type="predicted"/>
<dbReference type="Proteomes" id="UP000823674">
    <property type="component" value="Chromosome A06"/>
</dbReference>
<dbReference type="InterPro" id="IPR002156">
    <property type="entry name" value="RNaseH_domain"/>
</dbReference>
<feature type="compositionally biased region" description="Basic residues" evidence="1">
    <location>
        <begin position="224"/>
        <end position="237"/>
    </location>
</feature>
<feature type="region of interest" description="Disordered" evidence="1">
    <location>
        <begin position="206"/>
        <end position="249"/>
    </location>
</feature>
<evidence type="ECO:0000256" key="1">
    <source>
        <dbReference type="SAM" id="MobiDB-lite"/>
    </source>
</evidence>
<dbReference type="InterPro" id="IPR044730">
    <property type="entry name" value="RNase_H-like_dom_plant"/>
</dbReference>
<protein>
    <recommendedName>
        <fullName evidence="2">RNase H type-1 domain-containing protein</fullName>
    </recommendedName>
</protein>
<dbReference type="CDD" id="cd06222">
    <property type="entry name" value="RNase_H_like"/>
    <property type="match status" value="1"/>
</dbReference>
<gene>
    <name evidence="3" type="primary">A06g508610.1_BraROA</name>
    <name evidence="3" type="ORF">IGI04_024489</name>
</gene>
<dbReference type="Pfam" id="PF13456">
    <property type="entry name" value="RVT_3"/>
    <property type="match status" value="1"/>
</dbReference>
<feature type="domain" description="RNase H type-1" evidence="2">
    <location>
        <begin position="416"/>
        <end position="535"/>
    </location>
</feature>
<dbReference type="PANTHER" id="PTHR47074:SF11">
    <property type="entry name" value="REVERSE TRANSCRIPTASE-LIKE PROTEIN"/>
    <property type="match status" value="1"/>
</dbReference>
<dbReference type="InterPro" id="IPR052929">
    <property type="entry name" value="RNase_H-like_EbsB-rel"/>
</dbReference>
<dbReference type="EMBL" id="JADBGQ010000006">
    <property type="protein sequence ID" value="KAG5394526.1"/>
    <property type="molecule type" value="Genomic_DNA"/>
</dbReference>
<dbReference type="InterPro" id="IPR036397">
    <property type="entry name" value="RNaseH_sf"/>
</dbReference>
<dbReference type="PANTHER" id="PTHR47074">
    <property type="entry name" value="BNAC02G40300D PROTEIN"/>
    <property type="match status" value="1"/>
</dbReference>
<sequence length="565" mass="63550">MISLKIVSEFCSINRKFSSITLDLLPENILLRCTTFSASGEIWIFMADLLHKAIGAIGSALVAESTRNHQASKPPNMRAEPLESPPGFPLLFPELSNQDRKMAMLYISHSDDTERLARIERVKQGIAETLENPSVRLPKITQNLDKGKGHVFDFSEPSGKRLQLSGRDHVELPLNMERLDNETESASSSAPIHTFSAPALVTTGFHLGPSSEGRVHGNQSTVKSQRRRPPSWKRKTQAKQDKGASALSANPTAVYSQVMKRKSSDEVGRVMETIRVILWTALVVAVERSWIGDLLSDDSNVWDIRKLREVIDDEDIPLILQIKTQRGKNDMLRSVDPKLRLAFPWILWHIWKNRNLFCFEQRSNSAEIILSRALEEASVWLQLNAYVPADPPAMELEVEDSNSWKKPPSTTVKCNVGSAWSASNSTSGAAWILRNSEGEAILHSRRSFVGVRSQLEADLIAHVWTSEALSDLKLNRVILETSSSQLPQFLALHAVPRTLHILWKRLRKALDHIKCRHFLVRKECNRVATTIATSALQSQWHQSYISAKGPRWLNACIRREASHAT</sequence>
<reference evidence="3 4" key="1">
    <citation type="submission" date="2021-03" db="EMBL/GenBank/DDBJ databases">
        <authorList>
            <person name="King G.J."/>
            <person name="Bancroft I."/>
            <person name="Baten A."/>
            <person name="Bloomfield J."/>
            <person name="Borpatragohain P."/>
            <person name="He Z."/>
            <person name="Irish N."/>
            <person name="Irwin J."/>
            <person name="Liu K."/>
            <person name="Mauleon R.P."/>
            <person name="Moore J."/>
            <person name="Morris R."/>
            <person name="Ostergaard L."/>
            <person name="Wang B."/>
            <person name="Wells R."/>
        </authorList>
    </citation>
    <scope>NUCLEOTIDE SEQUENCE [LARGE SCALE GENOMIC DNA]</scope>
    <source>
        <strain evidence="3">R-o-18</strain>
        <tissue evidence="3">Leaf</tissue>
    </source>
</reference>
<organism evidence="3 4">
    <name type="scientific">Brassica rapa subsp. trilocularis</name>
    <dbReference type="NCBI Taxonomy" id="1813537"/>
    <lineage>
        <taxon>Eukaryota</taxon>
        <taxon>Viridiplantae</taxon>
        <taxon>Streptophyta</taxon>
        <taxon>Embryophyta</taxon>
        <taxon>Tracheophyta</taxon>
        <taxon>Spermatophyta</taxon>
        <taxon>Magnoliopsida</taxon>
        <taxon>eudicotyledons</taxon>
        <taxon>Gunneridae</taxon>
        <taxon>Pentapetalae</taxon>
        <taxon>rosids</taxon>
        <taxon>malvids</taxon>
        <taxon>Brassicales</taxon>
        <taxon>Brassicaceae</taxon>
        <taxon>Brassiceae</taxon>
        <taxon>Brassica</taxon>
    </lineage>
</organism>
<keyword evidence="4" id="KW-1185">Reference proteome</keyword>
<comment type="caution">
    <text evidence="3">The sequence shown here is derived from an EMBL/GenBank/DDBJ whole genome shotgun (WGS) entry which is preliminary data.</text>
</comment>
<evidence type="ECO:0000259" key="2">
    <source>
        <dbReference type="Pfam" id="PF13456"/>
    </source>
</evidence>
<evidence type="ECO:0000313" key="3">
    <source>
        <dbReference type="EMBL" id="KAG5394526.1"/>
    </source>
</evidence>
<dbReference type="Gene3D" id="3.30.420.10">
    <property type="entry name" value="Ribonuclease H-like superfamily/Ribonuclease H"/>
    <property type="match status" value="1"/>
</dbReference>